<gene>
    <name evidence="1" type="ORF">FKW44_002696</name>
</gene>
<dbReference type="Proteomes" id="UP000595437">
    <property type="component" value="Chromosome 2"/>
</dbReference>
<accession>A0A7T8KKK3</accession>
<name>A0A7T8KKK3_CALRO</name>
<protein>
    <submittedName>
        <fullName evidence="1">Uncharacterized protein</fullName>
    </submittedName>
</protein>
<proteinExistence type="predicted"/>
<feature type="non-terminal residue" evidence="1">
    <location>
        <position position="1"/>
    </location>
</feature>
<dbReference type="AlphaFoldDB" id="A0A7T8KKK3"/>
<evidence type="ECO:0000313" key="1">
    <source>
        <dbReference type="EMBL" id="QQP57642.1"/>
    </source>
</evidence>
<reference evidence="2" key="1">
    <citation type="submission" date="2021-01" db="EMBL/GenBank/DDBJ databases">
        <title>Caligus Genome Assembly.</title>
        <authorList>
            <person name="Gallardo-Escarate C."/>
        </authorList>
    </citation>
    <scope>NUCLEOTIDE SEQUENCE [LARGE SCALE GENOMIC DNA]</scope>
</reference>
<dbReference type="EMBL" id="CP045891">
    <property type="protein sequence ID" value="QQP57642.1"/>
    <property type="molecule type" value="Genomic_DNA"/>
</dbReference>
<evidence type="ECO:0000313" key="2">
    <source>
        <dbReference type="Proteomes" id="UP000595437"/>
    </source>
</evidence>
<sequence>VSNDCREPSPFFGLRRSYHELPQKLKSTLVSISDQKKVQTNKWLFLCKKTTEEIIRA</sequence>
<keyword evidence="2" id="KW-1185">Reference proteome</keyword>
<organism evidence="1 2">
    <name type="scientific">Caligus rogercresseyi</name>
    <name type="common">Sea louse</name>
    <dbReference type="NCBI Taxonomy" id="217165"/>
    <lineage>
        <taxon>Eukaryota</taxon>
        <taxon>Metazoa</taxon>
        <taxon>Ecdysozoa</taxon>
        <taxon>Arthropoda</taxon>
        <taxon>Crustacea</taxon>
        <taxon>Multicrustacea</taxon>
        <taxon>Hexanauplia</taxon>
        <taxon>Copepoda</taxon>
        <taxon>Siphonostomatoida</taxon>
        <taxon>Caligidae</taxon>
        <taxon>Caligus</taxon>
    </lineage>
</organism>